<reference evidence="4" key="1">
    <citation type="submission" date="2021-01" db="EMBL/GenBank/DDBJ databases">
        <authorList>
            <consortium name="Genoscope - CEA"/>
            <person name="William W."/>
        </authorList>
    </citation>
    <scope>NUCLEOTIDE SEQUENCE</scope>
</reference>
<dbReference type="Pfam" id="PF00447">
    <property type="entry name" value="HSF_DNA-bind"/>
    <property type="match status" value="1"/>
</dbReference>
<feature type="domain" description="HSF-type DNA-binding" evidence="3">
    <location>
        <begin position="10"/>
        <end position="106"/>
    </location>
</feature>
<protein>
    <recommendedName>
        <fullName evidence="3">HSF-type DNA-binding domain-containing protein</fullName>
    </recommendedName>
</protein>
<dbReference type="PANTHER" id="PTHR10015">
    <property type="entry name" value="HEAT SHOCK TRANSCRIPTION FACTOR"/>
    <property type="match status" value="1"/>
</dbReference>
<dbReference type="SMART" id="SM00415">
    <property type="entry name" value="HSF"/>
    <property type="match status" value="1"/>
</dbReference>
<evidence type="ECO:0000313" key="5">
    <source>
        <dbReference type="Proteomes" id="UP000688137"/>
    </source>
</evidence>
<evidence type="ECO:0000259" key="3">
    <source>
        <dbReference type="SMART" id="SM00415"/>
    </source>
</evidence>
<dbReference type="GO" id="GO:0043565">
    <property type="term" value="F:sequence-specific DNA binding"/>
    <property type="evidence" value="ECO:0007669"/>
    <property type="project" value="InterPro"/>
</dbReference>
<dbReference type="PANTHER" id="PTHR10015:SF206">
    <property type="entry name" value="HSF-TYPE DNA-BINDING DOMAIN-CONTAINING PROTEIN"/>
    <property type="match status" value="1"/>
</dbReference>
<evidence type="ECO:0000256" key="1">
    <source>
        <dbReference type="ARBA" id="ARBA00023125"/>
    </source>
</evidence>
<comment type="caution">
    <text evidence="4">The sequence shown here is derived from an EMBL/GenBank/DDBJ whole genome shotgun (WGS) entry which is preliminary data.</text>
</comment>
<keyword evidence="1" id="KW-0238">DNA-binding</keyword>
<dbReference type="GO" id="GO:0003700">
    <property type="term" value="F:DNA-binding transcription factor activity"/>
    <property type="evidence" value="ECO:0007669"/>
    <property type="project" value="InterPro"/>
</dbReference>
<dbReference type="AlphaFoldDB" id="A0A8S1PT87"/>
<dbReference type="EMBL" id="CAJJDM010000134">
    <property type="protein sequence ID" value="CAD8106610.1"/>
    <property type="molecule type" value="Genomic_DNA"/>
</dbReference>
<organism evidence="4 5">
    <name type="scientific">Paramecium primaurelia</name>
    <dbReference type="NCBI Taxonomy" id="5886"/>
    <lineage>
        <taxon>Eukaryota</taxon>
        <taxon>Sar</taxon>
        <taxon>Alveolata</taxon>
        <taxon>Ciliophora</taxon>
        <taxon>Intramacronucleata</taxon>
        <taxon>Oligohymenophorea</taxon>
        <taxon>Peniculida</taxon>
        <taxon>Parameciidae</taxon>
        <taxon>Paramecium</taxon>
    </lineage>
</organism>
<dbReference type="Proteomes" id="UP000688137">
    <property type="component" value="Unassembled WGS sequence"/>
</dbReference>
<accession>A0A8S1PT87</accession>
<sequence>MIKKQQEKKNKSTFIRKLYEILENQHNSNIIKWVENGTAFMICNKQLFISEILKQHYKHSKISSFLKQLNIYGFKRVFNQTSKITYQHLQFTQGFVNFDLPKITNRTQEQNTIDDIEFINLMKELRFISQNQVTMCQKLEECKQIQSTASQQISALNNSMLQCILISREAEYLQKFLIKIVNGMESQFQNNMQLLFDELFENVNYTIKFIIYSYSITKLTQKQQQEYQIQYYQRPRFYMEQQQNRMNLFIKFQTQNLSIYSNHGVNKSIYQKQQKKSGVTMTSYYFEMQEFEASYHDVNQAALIFYEDTGGSHQDTDKFLNWEEDLIQISKSSPSQRDYKKNICRNILRQAVKSMRRGKQFEFLQMELQKETTHFIDYYQKNLHTINGFRSLKNQLIIDQKDTSELKLWKRVFQSYMVWFLNKRASLFILNGEANNFKEYLRFKNEVMLFYTQFPEQWCSNEPSWKICN</sequence>
<keyword evidence="5" id="KW-1185">Reference proteome</keyword>
<dbReference type="InterPro" id="IPR000232">
    <property type="entry name" value="HSF_DNA-bd"/>
</dbReference>
<comment type="similarity">
    <text evidence="2">Belongs to the HSF family.</text>
</comment>
<name>A0A8S1PT87_PARPR</name>
<evidence type="ECO:0000313" key="4">
    <source>
        <dbReference type="EMBL" id="CAD8106610.1"/>
    </source>
</evidence>
<evidence type="ECO:0000256" key="2">
    <source>
        <dbReference type="RuleBase" id="RU004020"/>
    </source>
</evidence>
<gene>
    <name evidence="4" type="ORF">PPRIM_AZ9-3.1.T1310075</name>
</gene>
<proteinExistence type="inferred from homology"/>